<accession>A0ABQ9WVR1</accession>
<sequence>MEYTMPEQRFLTIFIHGRSKDPISSFVPHFVLERYQADDALTLVAEADTQTDFGRKKFFGSYVSRDLVHVSCPQYDCHNWFVQFATDSARRFVLEMFDLQTARDFRTFLTSMTAHADFNEANGALFGSFVLDAIAGGLSISSPVRLVSKEPLKCGRFTLPKIIGESHIDLRFSTNIRRAYLPDISCIDRTKLSPFKPNYDILFQHPMLPHSTSFAELEDWDGLVKPRMNTIAPDSPKMVAQRTTTVSRKPKVKKERATAKKNVRPPNSKCFTYSLNTQAGNGEGFDSILLFFKLHIKEQKLVLDALSVLFIKPTLEPYRTISSSESTLMFQWLALFSNIYSLDQSVIFPFLFFVKSAFVERFALGGDNTTKWFMDDRNIWVVNVHARNVEKDDECTERLILDSAMSQLPNTNPHHFRCCFCGLILKADFPNHHCEHLQDRSPFKSSGRLITSPWVANSSGMGTIGIFDRPHPHENYIRKPDLHPLANDTSAPEADTDSFDVKYDAPILTLFSYFPPQPVNVEATWHWHIDHRIGGMGLEESGGGDNAPTEAIHSEHSHLQGSLSILRLWMKKKAIGFTQTDGKLRVCAIGSSQPLHNDVKKLYANKYIPLAQMFVPMDCLNRLPVTLYDTRALIPFEIKSLLADTSSSMKRDLSSQFLLKNHLRCGQLVTLEDLHVLLGRKIMKEPVLDEWLNHLHSHCRSLSRVRMNDFQLLVSYVNGSSLVVADILELCIKYLECPDQLTPRDLTFLVASLNDNETQSEIL</sequence>
<dbReference type="EMBL" id="JARBJD010000338">
    <property type="protein sequence ID" value="KAK2943575.1"/>
    <property type="molecule type" value="Genomic_DNA"/>
</dbReference>
<protein>
    <recommendedName>
        <fullName evidence="3">C2H2-type domain-containing protein</fullName>
    </recommendedName>
</protein>
<evidence type="ECO:0000313" key="2">
    <source>
        <dbReference type="Proteomes" id="UP001281761"/>
    </source>
</evidence>
<proteinExistence type="predicted"/>
<keyword evidence="2" id="KW-1185">Reference proteome</keyword>
<reference evidence="1 2" key="1">
    <citation type="journal article" date="2022" name="bioRxiv">
        <title>Genomics of Preaxostyla Flagellates Illuminates Evolutionary Transitions and the Path Towards Mitochondrial Loss.</title>
        <authorList>
            <person name="Novak L.V.F."/>
            <person name="Treitli S.C."/>
            <person name="Pyrih J."/>
            <person name="Halakuc P."/>
            <person name="Pipaliya S.V."/>
            <person name="Vacek V."/>
            <person name="Brzon O."/>
            <person name="Soukal P."/>
            <person name="Eme L."/>
            <person name="Dacks J.B."/>
            <person name="Karnkowska A."/>
            <person name="Elias M."/>
            <person name="Hampl V."/>
        </authorList>
    </citation>
    <scope>NUCLEOTIDE SEQUENCE [LARGE SCALE GENOMIC DNA]</scope>
    <source>
        <strain evidence="1">NAU3</strain>
        <tissue evidence="1">Gut</tissue>
    </source>
</reference>
<evidence type="ECO:0008006" key="3">
    <source>
        <dbReference type="Google" id="ProtNLM"/>
    </source>
</evidence>
<comment type="caution">
    <text evidence="1">The sequence shown here is derived from an EMBL/GenBank/DDBJ whole genome shotgun (WGS) entry which is preliminary data.</text>
</comment>
<organism evidence="1 2">
    <name type="scientific">Blattamonas nauphoetae</name>
    <dbReference type="NCBI Taxonomy" id="2049346"/>
    <lineage>
        <taxon>Eukaryota</taxon>
        <taxon>Metamonada</taxon>
        <taxon>Preaxostyla</taxon>
        <taxon>Oxymonadida</taxon>
        <taxon>Blattamonas</taxon>
    </lineage>
</organism>
<name>A0ABQ9WVR1_9EUKA</name>
<gene>
    <name evidence="1" type="ORF">BLNAU_21506</name>
</gene>
<evidence type="ECO:0000313" key="1">
    <source>
        <dbReference type="EMBL" id="KAK2943575.1"/>
    </source>
</evidence>
<dbReference type="Proteomes" id="UP001281761">
    <property type="component" value="Unassembled WGS sequence"/>
</dbReference>